<organism evidence="2 3">
    <name type="scientific">Cirrhinus molitorella</name>
    <name type="common">mud carp</name>
    <dbReference type="NCBI Taxonomy" id="172907"/>
    <lineage>
        <taxon>Eukaryota</taxon>
        <taxon>Metazoa</taxon>
        <taxon>Chordata</taxon>
        <taxon>Craniata</taxon>
        <taxon>Vertebrata</taxon>
        <taxon>Euteleostomi</taxon>
        <taxon>Actinopterygii</taxon>
        <taxon>Neopterygii</taxon>
        <taxon>Teleostei</taxon>
        <taxon>Ostariophysi</taxon>
        <taxon>Cypriniformes</taxon>
        <taxon>Cyprinidae</taxon>
        <taxon>Labeoninae</taxon>
        <taxon>Labeonini</taxon>
        <taxon>Cirrhinus</taxon>
    </lineage>
</organism>
<reference evidence="2" key="1">
    <citation type="submission" date="2023-08" db="EMBL/GenBank/DDBJ databases">
        <title>Chromosome-level Genome Assembly of mud carp (Cirrhinus molitorella).</title>
        <authorList>
            <person name="Liu H."/>
        </authorList>
    </citation>
    <scope>NUCLEOTIDE SEQUENCE</scope>
    <source>
        <strain evidence="2">Prfri</strain>
        <tissue evidence="2">Muscle</tissue>
    </source>
</reference>
<dbReference type="InterPro" id="IPR027973">
    <property type="entry name" value="FSAF1-like"/>
</dbReference>
<evidence type="ECO:0000313" key="2">
    <source>
        <dbReference type="EMBL" id="KAK2883692.1"/>
    </source>
</evidence>
<dbReference type="InterPro" id="IPR052852">
    <property type="entry name" value="SSU_Processome_Comp"/>
</dbReference>
<feature type="compositionally biased region" description="Basic residues" evidence="1">
    <location>
        <begin position="197"/>
        <end position="209"/>
    </location>
</feature>
<dbReference type="PANTHER" id="PTHR28366">
    <property type="entry name" value="CHROMOSOME 1 OPEN READING FRAME 131"/>
    <property type="match status" value="1"/>
</dbReference>
<gene>
    <name evidence="2" type="ORF">Q8A67_017329</name>
</gene>
<sequence>MSVTRNEQGGEADDDQLFLDQVLNTLYDFGDGKNKRLKKSRKRKNLAEDDMNDTEKNTDAVCPETDSEQVVTNSTVCENMQSGSKQSNVEVVTFSDPLKKNKLSKIVQPGQKVPDVKENIKKDSDNKLTIEKTRFEVHRFGLTGFQKQQQRVFEQDRAIMLGAIPPKKKYVNYKEYQETIKEQKMKAMEESQSEPNKKRRKQWKARTEKRKSSSRELGGQVGRFRNGVLILSPKYVKNLNVKGKK</sequence>
<dbReference type="Pfam" id="PF15375">
    <property type="entry name" value="FSAF1"/>
    <property type="match status" value="1"/>
</dbReference>
<dbReference type="AlphaFoldDB" id="A0AA88PAV5"/>
<evidence type="ECO:0000313" key="3">
    <source>
        <dbReference type="Proteomes" id="UP001187343"/>
    </source>
</evidence>
<dbReference type="PANTHER" id="PTHR28366:SF1">
    <property type="entry name" value="CHROMOSOME 1 OPEN READING FRAME 131"/>
    <property type="match status" value="1"/>
</dbReference>
<dbReference type="Proteomes" id="UP001187343">
    <property type="component" value="Unassembled WGS sequence"/>
</dbReference>
<feature type="compositionally biased region" description="Basic residues" evidence="1">
    <location>
        <begin position="35"/>
        <end position="44"/>
    </location>
</feature>
<name>A0AA88PAV5_9TELE</name>
<protein>
    <submittedName>
        <fullName evidence="2">Uncharacterized protein</fullName>
    </submittedName>
</protein>
<accession>A0AA88PAV5</accession>
<evidence type="ECO:0000256" key="1">
    <source>
        <dbReference type="SAM" id="MobiDB-lite"/>
    </source>
</evidence>
<feature type="region of interest" description="Disordered" evidence="1">
    <location>
        <begin position="30"/>
        <end position="65"/>
    </location>
</feature>
<keyword evidence="3" id="KW-1185">Reference proteome</keyword>
<proteinExistence type="predicted"/>
<dbReference type="EMBL" id="JAUYZG010000017">
    <property type="protein sequence ID" value="KAK2883692.1"/>
    <property type="molecule type" value="Genomic_DNA"/>
</dbReference>
<feature type="region of interest" description="Disordered" evidence="1">
    <location>
        <begin position="184"/>
        <end position="219"/>
    </location>
</feature>
<comment type="caution">
    <text evidence="2">The sequence shown here is derived from an EMBL/GenBank/DDBJ whole genome shotgun (WGS) entry which is preliminary data.</text>
</comment>